<accession>A0AAV5MQH3</accession>
<reference evidence="2 3" key="1">
    <citation type="journal article" date="2021" name="Commun. Biol.">
        <title>The genome of Shorea leprosula (Dipterocarpaceae) highlights the ecological relevance of drought in aseasonal tropical rainforests.</title>
        <authorList>
            <person name="Ng K.K.S."/>
            <person name="Kobayashi M.J."/>
            <person name="Fawcett J.A."/>
            <person name="Hatakeyama M."/>
            <person name="Paape T."/>
            <person name="Ng C.H."/>
            <person name="Ang C.C."/>
            <person name="Tnah L.H."/>
            <person name="Lee C.T."/>
            <person name="Nishiyama T."/>
            <person name="Sese J."/>
            <person name="O'Brien M.J."/>
            <person name="Copetti D."/>
            <person name="Mohd Noor M.I."/>
            <person name="Ong R.C."/>
            <person name="Putra M."/>
            <person name="Sireger I.Z."/>
            <person name="Indrioko S."/>
            <person name="Kosugi Y."/>
            <person name="Izuno A."/>
            <person name="Isagi Y."/>
            <person name="Lee S.L."/>
            <person name="Shimizu K.K."/>
        </authorList>
    </citation>
    <scope>NUCLEOTIDE SEQUENCE [LARGE SCALE GENOMIC DNA]</scope>
    <source>
        <strain evidence="2">214</strain>
    </source>
</reference>
<evidence type="ECO:0000256" key="1">
    <source>
        <dbReference type="SAM" id="MobiDB-lite"/>
    </source>
</evidence>
<feature type="region of interest" description="Disordered" evidence="1">
    <location>
        <begin position="1"/>
        <end position="29"/>
    </location>
</feature>
<name>A0AAV5MQH3_9ROSI</name>
<evidence type="ECO:0000313" key="2">
    <source>
        <dbReference type="EMBL" id="GKV52208.1"/>
    </source>
</evidence>
<feature type="compositionally biased region" description="Polar residues" evidence="1">
    <location>
        <begin position="1"/>
        <end position="26"/>
    </location>
</feature>
<comment type="caution">
    <text evidence="2">The sequence shown here is derived from an EMBL/GenBank/DDBJ whole genome shotgun (WGS) entry which is preliminary data.</text>
</comment>
<organism evidence="2 3">
    <name type="scientific">Rubroshorea leprosula</name>
    <dbReference type="NCBI Taxonomy" id="152421"/>
    <lineage>
        <taxon>Eukaryota</taxon>
        <taxon>Viridiplantae</taxon>
        <taxon>Streptophyta</taxon>
        <taxon>Embryophyta</taxon>
        <taxon>Tracheophyta</taxon>
        <taxon>Spermatophyta</taxon>
        <taxon>Magnoliopsida</taxon>
        <taxon>eudicotyledons</taxon>
        <taxon>Gunneridae</taxon>
        <taxon>Pentapetalae</taxon>
        <taxon>rosids</taxon>
        <taxon>malvids</taxon>
        <taxon>Malvales</taxon>
        <taxon>Dipterocarpaceae</taxon>
        <taxon>Rubroshorea</taxon>
    </lineage>
</organism>
<evidence type="ECO:0000313" key="3">
    <source>
        <dbReference type="Proteomes" id="UP001054252"/>
    </source>
</evidence>
<keyword evidence="3" id="KW-1185">Reference proteome</keyword>
<proteinExistence type="predicted"/>
<sequence>MPHQLPQTQGSGHCSQPVETTKQNSIPEDHYLLPKTEYRHWYNRRLERQTSSDTSDLRPLSGSVGGKMARDRAFNQFPLGTVARFAVNKQMSRFKQPNKNANWVQIPQKKPLSIYSIPEGGSRDNAFLCGLVTTPRNSQVKTGKDDPTLGSMR</sequence>
<dbReference type="Proteomes" id="UP001054252">
    <property type="component" value="Unassembled WGS sequence"/>
</dbReference>
<protein>
    <submittedName>
        <fullName evidence="2">Uncharacterized protein</fullName>
    </submittedName>
</protein>
<gene>
    <name evidence="2" type="ORF">SLEP1_g58797</name>
</gene>
<dbReference type="AlphaFoldDB" id="A0AAV5MQH3"/>
<dbReference type="EMBL" id="BPVZ01000631">
    <property type="protein sequence ID" value="GKV52208.1"/>
    <property type="molecule type" value="Genomic_DNA"/>
</dbReference>